<dbReference type="RefSeq" id="WP_187014918.1">
    <property type="nucleotide sequence ID" value="NZ_JACOQI010000008.1"/>
</dbReference>
<comment type="caution">
    <text evidence="1">The sequence shown here is derived from an EMBL/GenBank/DDBJ whole genome shotgun (WGS) entry which is preliminary data.</text>
</comment>
<protein>
    <submittedName>
        <fullName evidence="1">Uncharacterized protein</fullName>
    </submittedName>
</protein>
<proteinExistence type="predicted"/>
<dbReference type="Pfam" id="PF20217">
    <property type="entry name" value="DUF6577"/>
    <property type="match status" value="1"/>
</dbReference>
<dbReference type="Proteomes" id="UP000620327">
    <property type="component" value="Unassembled WGS sequence"/>
</dbReference>
<evidence type="ECO:0000313" key="1">
    <source>
        <dbReference type="EMBL" id="MBC5770683.1"/>
    </source>
</evidence>
<dbReference type="EMBL" id="JACOQI010000008">
    <property type="protein sequence ID" value="MBC5770683.1"/>
    <property type="molecule type" value="Genomic_DNA"/>
</dbReference>
<gene>
    <name evidence="1" type="ORF">H8Z83_10170</name>
</gene>
<organism evidence="1 2">
    <name type="scientific">Dysosmobacter segnis</name>
    <dbReference type="NCBI Taxonomy" id="2763042"/>
    <lineage>
        <taxon>Bacteria</taxon>
        <taxon>Bacillati</taxon>
        <taxon>Bacillota</taxon>
        <taxon>Clostridia</taxon>
        <taxon>Eubacteriales</taxon>
        <taxon>Oscillospiraceae</taxon>
        <taxon>Dysosmobacter</taxon>
    </lineage>
</organism>
<name>A0A923MJ89_9FIRM</name>
<dbReference type="InterPro" id="IPR046484">
    <property type="entry name" value="DUF6577"/>
</dbReference>
<evidence type="ECO:0000313" key="2">
    <source>
        <dbReference type="Proteomes" id="UP000620327"/>
    </source>
</evidence>
<accession>A0A923MJ89</accession>
<reference evidence="1" key="1">
    <citation type="submission" date="2020-08" db="EMBL/GenBank/DDBJ databases">
        <title>Genome public.</title>
        <authorList>
            <person name="Liu C."/>
            <person name="Sun Q."/>
        </authorList>
    </citation>
    <scope>NUCLEOTIDE SEQUENCE</scope>
    <source>
        <strain evidence="1">BX15</strain>
    </source>
</reference>
<sequence>MAEFLTALSNAGNFTRDDFALVYRAKNKDATESSCRFVLQKLLDSGSIARVGRNNYCVNDKTSRKYTHEYSDLATSVAGKIRETYPELDFRIFELVQLNEFVNHQIAHNAVFIFVEGDLGEYVFDTLKEEYAGHILLNPNADMYHQYWADDMLVIKKLITEAPKGTDEFWHTDLEKMLVDIVSDKLLRSCVNQGEYKTIFTQAFKDFYIDESQLFRYARRRNAKAKVLEQIDKSLLRTE</sequence>
<keyword evidence="2" id="KW-1185">Reference proteome</keyword>
<dbReference type="AlphaFoldDB" id="A0A923MJ89"/>